<dbReference type="InterPro" id="IPR001789">
    <property type="entry name" value="Sig_transdc_resp-reg_receiver"/>
</dbReference>
<evidence type="ECO:0000256" key="1">
    <source>
        <dbReference type="ARBA" id="ARBA00000085"/>
    </source>
</evidence>
<keyword evidence="4" id="KW-0902">Two-component regulatory system</keyword>
<dbReference type="SUPFAM" id="SSF52172">
    <property type="entry name" value="CheY-like"/>
    <property type="match status" value="1"/>
</dbReference>
<dbReference type="CDD" id="cd00082">
    <property type="entry name" value="HisKA"/>
    <property type="match status" value="1"/>
</dbReference>
<feature type="transmembrane region" description="Helical" evidence="8">
    <location>
        <begin position="12"/>
        <end position="36"/>
    </location>
</feature>
<feature type="transmembrane region" description="Helical" evidence="8">
    <location>
        <begin position="187"/>
        <end position="207"/>
    </location>
</feature>
<dbReference type="Gene3D" id="3.30.565.10">
    <property type="entry name" value="Histidine kinase-like ATPase, C-terminal domain"/>
    <property type="match status" value="1"/>
</dbReference>
<dbReference type="SMART" id="SM00448">
    <property type="entry name" value="REC"/>
    <property type="match status" value="1"/>
</dbReference>
<protein>
    <recommendedName>
        <fullName evidence="2">histidine kinase</fullName>
        <ecNumber evidence="2">2.7.13.3</ecNumber>
    </recommendedName>
</protein>
<evidence type="ECO:0000256" key="2">
    <source>
        <dbReference type="ARBA" id="ARBA00012438"/>
    </source>
</evidence>
<feature type="domain" description="HPt" evidence="11">
    <location>
        <begin position="648"/>
        <end position="750"/>
    </location>
</feature>
<gene>
    <name evidence="12" type="ORF">ACFPN9_01165</name>
</gene>
<evidence type="ECO:0000259" key="11">
    <source>
        <dbReference type="PROSITE" id="PS50894"/>
    </source>
</evidence>
<dbReference type="SMART" id="SM00388">
    <property type="entry name" value="HisKA"/>
    <property type="match status" value="1"/>
</dbReference>
<dbReference type="Pfam" id="PF00512">
    <property type="entry name" value="HisKA"/>
    <property type="match status" value="1"/>
</dbReference>
<dbReference type="Proteomes" id="UP001596060">
    <property type="component" value="Unassembled WGS sequence"/>
</dbReference>
<evidence type="ECO:0000256" key="4">
    <source>
        <dbReference type="ARBA" id="ARBA00023012"/>
    </source>
</evidence>
<feature type="domain" description="Histidine kinase" evidence="9">
    <location>
        <begin position="246"/>
        <end position="461"/>
    </location>
</feature>
<dbReference type="PROSITE" id="PS50894">
    <property type="entry name" value="HPT"/>
    <property type="match status" value="1"/>
</dbReference>
<feature type="modified residue" description="Phosphohistidine" evidence="5">
    <location>
        <position position="687"/>
    </location>
</feature>
<dbReference type="PROSITE" id="PS50109">
    <property type="entry name" value="HIS_KIN"/>
    <property type="match status" value="1"/>
</dbReference>
<evidence type="ECO:0000256" key="5">
    <source>
        <dbReference type="PROSITE-ProRule" id="PRU00110"/>
    </source>
</evidence>
<evidence type="ECO:0000256" key="8">
    <source>
        <dbReference type="SAM" id="Phobius"/>
    </source>
</evidence>
<dbReference type="PANTHER" id="PTHR45339">
    <property type="entry name" value="HYBRID SIGNAL TRANSDUCTION HISTIDINE KINASE J"/>
    <property type="match status" value="1"/>
</dbReference>
<dbReference type="Pfam" id="PF02518">
    <property type="entry name" value="HATPase_c"/>
    <property type="match status" value="1"/>
</dbReference>
<dbReference type="InterPro" id="IPR036097">
    <property type="entry name" value="HisK_dim/P_sf"/>
</dbReference>
<dbReference type="EMBL" id="JBHSLU010000004">
    <property type="protein sequence ID" value="MFC5503861.1"/>
    <property type="molecule type" value="Genomic_DNA"/>
</dbReference>
<reference evidence="13" key="1">
    <citation type="journal article" date="2019" name="Int. J. Syst. Evol. Microbiol.">
        <title>The Global Catalogue of Microorganisms (GCM) 10K type strain sequencing project: providing services to taxonomists for standard genome sequencing and annotation.</title>
        <authorList>
            <consortium name="The Broad Institute Genomics Platform"/>
            <consortium name="The Broad Institute Genome Sequencing Center for Infectious Disease"/>
            <person name="Wu L."/>
            <person name="Ma J."/>
        </authorList>
    </citation>
    <scope>NUCLEOTIDE SEQUENCE [LARGE SCALE GENOMIC DNA]</scope>
    <source>
        <strain evidence="13">CCUG 43117</strain>
    </source>
</reference>
<evidence type="ECO:0000259" key="9">
    <source>
        <dbReference type="PROSITE" id="PS50109"/>
    </source>
</evidence>
<dbReference type="Gene3D" id="1.20.120.160">
    <property type="entry name" value="HPT domain"/>
    <property type="match status" value="1"/>
</dbReference>
<proteinExistence type="predicted"/>
<keyword evidence="8" id="KW-0812">Transmembrane</keyword>
<dbReference type="InterPro" id="IPR008207">
    <property type="entry name" value="Sig_transdc_His_kin_Hpt_dom"/>
</dbReference>
<dbReference type="PANTHER" id="PTHR45339:SF5">
    <property type="entry name" value="HISTIDINE KINASE"/>
    <property type="match status" value="1"/>
</dbReference>
<dbReference type="PRINTS" id="PR00344">
    <property type="entry name" value="BCTRLSENSOR"/>
</dbReference>
<dbReference type="EC" id="2.7.13.3" evidence="2"/>
<accession>A0ABW0NV76</accession>
<dbReference type="InterPro" id="IPR011006">
    <property type="entry name" value="CheY-like_superfamily"/>
</dbReference>
<keyword evidence="8" id="KW-0472">Membrane</keyword>
<dbReference type="InterPro" id="IPR003661">
    <property type="entry name" value="HisK_dim/P_dom"/>
</dbReference>
<evidence type="ECO:0000256" key="3">
    <source>
        <dbReference type="ARBA" id="ARBA00022553"/>
    </source>
</evidence>
<keyword evidence="8" id="KW-1133">Transmembrane helix</keyword>
<sequence>MDKPSKQNRLNNLGILALVGLSILLGGVVMAMFSALGTRHRATDESVREDLVWAAYQLDREAKKLASAVQDLREGFSAQRRADVGLRYDILYSRTTVLISNHYRTKFGQTPEILTLAQDARDRILALAPTIDALAEDAGATAQAAALLAELSPLMQNTERLLNVTNLAQSRIRVEDRNELTAAYQQLGGAMTALIVSLAMIVAYLGVQLYQIRIARRRFERLSIENADAAKRAEAGARAKSIFLATMSHEIRTPLNGIIGMVDIMRGTPMSESQREKLSVIGECSDTLLALIDDILDFSKLESGAVELEMLPFELGEVFASVAHVMGARARDKDITLHVEQPQARVTTDATRLRQILFNLVGNAVKFTDRGGVHVSCRIDGDRLTVEVDDTDTGIGIPPEARDRLFQDFSQLDITINRRFGGTGLGLAICRRLIGAMGGDIGVESREGSGTRFWFTLPVGPVTPSERQPVRAPEPALQPKPEPTGDRRFTGRILVAEDNAINFTVARELLQRFGVEVDHAPDGRIAAHLVSSGRYDLVLMDMQMPVMSGLEATQAIRQQGCVELPIIGLTANAFASDREACLAAGMSDFVAKPINRAKLAAILARWLPDPDERAKPAALAQAADAAAGETVIDPVDPFIRAELRREIGGDLLDELTRQFWPDATRAAAEATRALLAGDRETAIRELHTLKGLAGTLGFSAVEAAAREAEIAVRTRETADLSELQATLLRTVLALEATEPAAAAPSQADAARRSA</sequence>
<evidence type="ECO:0000256" key="6">
    <source>
        <dbReference type="PROSITE-ProRule" id="PRU00169"/>
    </source>
</evidence>
<comment type="caution">
    <text evidence="12">The sequence shown here is derived from an EMBL/GenBank/DDBJ whole genome shotgun (WGS) entry which is preliminary data.</text>
</comment>
<dbReference type="SUPFAM" id="SSF55874">
    <property type="entry name" value="ATPase domain of HSP90 chaperone/DNA topoisomerase II/histidine kinase"/>
    <property type="match status" value="1"/>
</dbReference>
<keyword evidence="13" id="KW-1185">Reference proteome</keyword>
<dbReference type="Pfam" id="PF00072">
    <property type="entry name" value="Response_reg"/>
    <property type="match status" value="1"/>
</dbReference>
<name>A0ABW0NV76_9HYPH</name>
<dbReference type="SMART" id="SM00387">
    <property type="entry name" value="HATPase_c"/>
    <property type="match status" value="1"/>
</dbReference>
<comment type="catalytic activity">
    <reaction evidence="1">
        <text>ATP + protein L-histidine = ADP + protein N-phospho-L-histidine.</text>
        <dbReference type="EC" id="2.7.13.3"/>
    </reaction>
</comment>
<keyword evidence="12" id="KW-0067">ATP-binding</keyword>
<dbReference type="CDD" id="cd16922">
    <property type="entry name" value="HATPase_EvgS-ArcB-TorS-like"/>
    <property type="match status" value="1"/>
</dbReference>
<dbReference type="PROSITE" id="PS50110">
    <property type="entry name" value="RESPONSE_REGULATORY"/>
    <property type="match status" value="1"/>
</dbReference>
<dbReference type="InterPro" id="IPR004358">
    <property type="entry name" value="Sig_transdc_His_kin-like_C"/>
</dbReference>
<feature type="modified residue" description="4-aspartylphosphate" evidence="6">
    <location>
        <position position="541"/>
    </location>
</feature>
<dbReference type="SUPFAM" id="SSF47384">
    <property type="entry name" value="Homodimeric domain of signal transducing histidine kinase"/>
    <property type="match status" value="1"/>
</dbReference>
<keyword evidence="12" id="KW-0547">Nucleotide-binding</keyword>
<dbReference type="SUPFAM" id="SSF47226">
    <property type="entry name" value="Histidine-containing phosphotransfer domain, HPT domain"/>
    <property type="match status" value="1"/>
</dbReference>
<keyword evidence="3 6" id="KW-0597">Phosphoprotein</keyword>
<evidence type="ECO:0000313" key="12">
    <source>
        <dbReference type="EMBL" id="MFC5503861.1"/>
    </source>
</evidence>
<dbReference type="GO" id="GO:0005524">
    <property type="term" value="F:ATP binding"/>
    <property type="evidence" value="ECO:0007669"/>
    <property type="project" value="UniProtKB-KW"/>
</dbReference>
<dbReference type="InterPro" id="IPR005467">
    <property type="entry name" value="His_kinase_dom"/>
</dbReference>
<organism evidence="12 13">
    <name type="scientific">Bosea massiliensis</name>
    <dbReference type="NCBI Taxonomy" id="151419"/>
    <lineage>
        <taxon>Bacteria</taxon>
        <taxon>Pseudomonadati</taxon>
        <taxon>Pseudomonadota</taxon>
        <taxon>Alphaproteobacteria</taxon>
        <taxon>Hyphomicrobiales</taxon>
        <taxon>Boseaceae</taxon>
        <taxon>Bosea</taxon>
    </lineage>
</organism>
<dbReference type="InterPro" id="IPR036641">
    <property type="entry name" value="HPT_dom_sf"/>
</dbReference>
<evidence type="ECO:0000259" key="10">
    <source>
        <dbReference type="PROSITE" id="PS50110"/>
    </source>
</evidence>
<evidence type="ECO:0000313" key="13">
    <source>
        <dbReference type="Proteomes" id="UP001596060"/>
    </source>
</evidence>
<dbReference type="InterPro" id="IPR036890">
    <property type="entry name" value="HATPase_C_sf"/>
</dbReference>
<dbReference type="CDD" id="cd17546">
    <property type="entry name" value="REC_hyHK_CKI1_RcsC-like"/>
    <property type="match status" value="1"/>
</dbReference>
<feature type="region of interest" description="Disordered" evidence="7">
    <location>
        <begin position="464"/>
        <end position="487"/>
    </location>
</feature>
<dbReference type="Gene3D" id="3.40.50.2300">
    <property type="match status" value="1"/>
</dbReference>
<dbReference type="Pfam" id="PF01627">
    <property type="entry name" value="Hpt"/>
    <property type="match status" value="1"/>
</dbReference>
<dbReference type="InterPro" id="IPR003594">
    <property type="entry name" value="HATPase_dom"/>
</dbReference>
<evidence type="ECO:0000256" key="7">
    <source>
        <dbReference type="SAM" id="MobiDB-lite"/>
    </source>
</evidence>
<dbReference type="Gene3D" id="1.10.287.130">
    <property type="match status" value="1"/>
</dbReference>
<dbReference type="RefSeq" id="WP_066724745.1">
    <property type="nucleotide sequence ID" value="NZ_JBHSLU010000004.1"/>
</dbReference>
<feature type="domain" description="Response regulatory" evidence="10">
    <location>
        <begin position="492"/>
        <end position="607"/>
    </location>
</feature>